<proteinExistence type="inferred from homology"/>
<dbReference type="SUPFAM" id="SSF140478">
    <property type="entry name" value="LemA-like"/>
    <property type="match status" value="1"/>
</dbReference>
<dbReference type="Proteomes" id="UP001144323">
    <property type="component" value="Unassembled WGS sequence"/>
</dbReference>
<gene>
    <name evidence="6" type="ORF">LMG27198_08500</name>
</gene>
<comment type="subcellular location">
    <subcellularLocation>
        <location evidence="1">Membrane</location>
        <topology evidence="1">Single-pass membrane protein</topology>
    </subcellularLocation>
</comment>
<organism evidence="6 7">
    <name type="scientific">Methylocystis echinoides</name>
    <dbReference type="NCBI Taxonomy" id="29468"/>
    <lineage>
        <taxon>Bacteria</taxon>
        <taxon>Pseudomonadati</taxon>
        <taxon>Pseudomonadota</taxon>
        <taxon>Alphaproteobacteria</taxon>
        <taxon>Hyphomicrobiales</taxon>
        <taxon>Methylocystaceae</taxon>
        <taxon>Methylocystis</taxon>
    </lineage>
</organism>
<evidence type="ECO:0000256" key="2">
    <source>
        <dbReference type="ARBA" id="ARBA00008854"/>
    </source>
</evidence>
<dbReference type="InterPro" id="IPR023353">
    <property type="entry name" value="LemA-like_dom_sf"/>
</dbReference>
<dbReference type="PANTHER" id="PTHR34478:SF1">
    <property type="entry name" value="PROTEIN LEMA"/>
    <property type="match status" value="1"/>
</dbReference>
<protein>
    <submittedName>
        <fullName evidence="6">Membrane protein</fullName>
    </submittedName>
</protein>
<dbReference type="InterPro" id="IPR007156">
    <property type="entry name" value="MamQ_LemA"/>
</dbReference>
<sequence length="187" mass="21111">MTMLCWVLTGFFASAAALLWTSYNRLMRLDLRCEQAMADIDVQLKQRHALLPNLFETVRAFTSHERDAIEVVAKARTAAMVATTPQAQLLAETSLGEGIRQLITIAENYPELKASQHFRELRIEIGDTENKLAAARRYLNATVGEFNATRRQFPGNLLAAQFRLSPRAFYDIGVERVLLDDAPVLRM</sequence>
<evidence type="ECO:0000256" key="1">
    <source>
        <dbReference type="ARBA" id="ARBA00004167"/>
    </source>
</evidence>
<dbReference type="Pfam" id="PF04011">
    <property type="entry name" value="LemA"/>
    <property type="match status" value="1"/>
</dbReference>
<evidence type="ECO:0000313" key="7">
    <source>
        <dbReference type="Proteomes" id="UP001144323"/>
    </source>
</evidence>
<evidence type="ECO:0000256" key="5">
    <source>
        <dbReference type="ARBA" id="ARBA00023136"/>
    </source>
</evidence>
<keyword evidence="7" id="KW-1185">Reference proteome</keyword>
<evidence type="ECO:0000256" key="4">
    <source>
        <dbReference type="ARBA" id="ARBA00022989"/>
    </source>
</evidence>
<accession>A0A9W6GRS6</accession>
<dbReference type="EMBL" id="BSEC01000001">
    <property type="protein sequence ID" value="GLI91858.1"/>
    <property type="molecule type" value="Genomic_DNA"/>
</dbReference>
<keyword evidence="5" id="KW-0472">Membrane</keyword>
<evidence type="ECO:0000313" key="6">
    <source>
        <dbReference type="EMBL" id="GLI91858.1"/>
    </source>
</evidence>
<keyword evidence="4" id="KW-1133">Transmembrane helix</keyword>
<dbReference type="RefSeq" id="WP_281800721.1">
    <property type="nucleotide sequence ID" value="NZ_BSEC01000001.1"/>
</dbReference>
<dbReference type="Gene3D" id="1.20.1440.20">
    <property type="entry name" value="LemA-like domain"/>
    <property type="match status" value="1"/>
</dbReference>
<dbReference type="PANTHER" id="PTHR34478">
    <property type="entry name" value="PROTEIN LEMA"/>
    <property type="match status" value="1"/>
</dbReference>
<comment type="similarity">
    <text evidence="2">Belongs to the LemA family.</text>
</comment>
<dbReference type="AlphaFoldDB" id="A0A9W6GRS6"/>
<evidence type="ECO:0000256" key="3">
    <source>
        <dbReference type="ARBA" id="ARBA00022692"/>
    </source>
</evidence>
<dbReference type="GO" id="GO:0016020">
    <property type="term" value="C:membrane"/>
    <property type="evidence" value="ECO:0007669"/>
    <property type="project" value="UniProtKB-SubCell"/>
</dbReference>
<comment type="caution">
    <text evidence="6">The sequence shown here is derived from an EMBL/GenBank/DDBJ whole genome shotgun (WGS) entry which is preliminary data.</text>
</comment>
<name>A0A9W6GRS6_9HYPH</name>
<keyword evidence="3" id="KW-0812">Transmembrane</keyword>
<reference evidence="6" key="1">
    <citation type="journal article" date="2023" name="Int. J. Syst. Evol. Microbiol.">
        <title>Methylocystis iwaonis sp. nov., a type II methane-oxidizing bacterium from surface soil of a rice paddy field in Japan, and emended description of the genus Methylocystis (ex Whittenbury et al. 1970) Bowman et al. 1993.</title>
        <authorList>
            <person name="Kaise H."/>
            <person name="Sawadogo J.B."/>
            <person name="Alam M.S."/>
            <person name="Ueno C."/>
            <person name="Dianou D."/>
            <person name="Shinjo R."/>
            <person name="Asakawa S."/>
        </authorList>
    </citation>
    <scope>NUCLEOTIDE SEQUENCE</scope>
    <source>
        <strain evidence="6">LMG27198</strain>
    </source>
</reference>